<comment type="caution">
    <text evidence="1">The sequence shown here is derived from an EMBL/GenBank/DDBJ whole genome shotgun (WGS) entry which is preliminary data.</text>
</comment>
<dbReference type="EMBL" id="VSDO01000002">
    <property type="protein sequence ID" value="TYA12824.1"/>
    <property type="molecule type" value="Genomic_DNA"/>
</dbReference>
<dbReference type="AlphaFoldDB" id="A0A5D0CUE3"/>
<dbReference type="RefSeq" id="WP_148451426.1">
    <property type="nucleotide sequence ID" value="NZ_VSDO01000002.1"/>
</dbReference>
<sequence>MLPDLERKLLRILFNFTIQRRRMPMMGELERMTGRGKKDILKGLRQLERERYIHWPNPPELEEILVLEAFERGSL</sequence>
<keyword evidence="2" id="KW-1185">Reference proteome</keyword>
<evidence type="ECO:0000313" key="2">
    <source>
        <dbReference type="Proteomes" id="UP000325218"/>
    </source>
</evidence>
<organism evidence="1 2">
    <name type="scientific">Paenibacillus faecis</name>
    <dbReference type="NCBI Taxonomy" id="862114"/>
    <lineage>
        <taxon>Bacteria</taxon>
        <taxon>Bacillati</taxon>
        <taxon>Bacillota</taxon>
        <taxon>Bacilli</taxon>
        <taxon>Bacillales</taxon>
        <taxon>Paenibacillaceae</taxon>
        <taxon>Paenibacillus</taxon>
    </lineage>
</organism>
<proteinExistence type="predicted"/>
<reference evidence="1 2" key="1">
    <citation type="submission" date="2019-08" db="EMBL/GenBank/DDBJ databases">
        <title>Genome sequencing of Paenibacillus faecis DSM 23593(T).</title>
        <authorList>
            <person name="Kook J.-K."/>
            <person name="Park S.-N."/>
            <person name="Lim Y.K."/>
        </authorList>
    </citation>
    <scope>NUCLEOTIDE SEQUENCE [LARGE SCALE GENOMIC DNA]</scope>
    <source>
        <strain evidence="1 2">DSM 23593</strain>
    </source>
</reference>
<name>A0A5D0CUE3_9BACL</name>
<dbReference type="OrthoDB" id="2680308at2"/>
<gene>
    <name evidence="1" type="ORF">FRY98_08950</name>
</gene>
<dbReference type="Proteomes" id="UP000325218">
    <property type="component" value="Unassembled WGS sequence"/>
</dbReference>
<evidence type="ECO:0000313" key="1">
    <source>
        <dbReference type="EMBL" id="TYA12824.1"/>
    </source>
</evidence>
<protein>
    <submittedName>
        <fullName evidence="1">Uncharacterized protein</fullName>
    </submittedName>
</protein>
<accession>A0A5D0CUE3</accession>